<sequence length="202" mass="21458">MMNQTAETATPTPDFSNLKKIADRPFGPFCAEHKIKIDPALAIAPDISVSDGLAALYAARVVPSYLHVMAHALPVRESVWLACHGAALMLPVGAEPSEALQVARAWVYHPNLETRAAVQKVIEQADPDDPTLMAADAAFHGIAKGMEEEVKSAPSATPTLVFAVLLNAALKDEDQDQAEANWQELVAISVDIASGGTGEKPQ</sequence>
<comment type="caution">
    <text evidence="1">The sequence shown here is derived from an EMBL/GenBank/DDBJ whole genome shotgun (WGS) entry which is preliminary data.</text>
</comment>
<proteinExistence type="predicted"/>
<dbReference type="RefSeq" id="WP_188671189.1">
    <property type="nucleotide sequence ID" value="NZ_BMKA01000001.1"/>
</dbReference>
<dbReference type="AlphaFoldDB" id="A0A916QSQ5"/>
<dbReference type="Proteomes" id="UP000628017">
    <property type="component" value="Unassembled WGS sequence"/>
</dbReference>
<reference evidence="1" key="1">
    <citation type="journal article" date="2014" name="Int. J. Syst. Evol. Microbiol.">
        <title>Complete genome sequence of Corynebacterium casei LMG S-19264T (=DSM 44701T), isolated from a smear-ripened cheese.</title>
        <authorList>
            <consortium name="US DOE Joint Genome Institute (JGI-PGF)"/>
            <person name="Walter F."/>
            <person name="Albersmeier A."/>
            <person name="Kalinowski J."/>
            <person name="Ruckert C."/>
        </authorList>
    </citation>
    <scope>NUCLEOTIDE SEQUENCE</scope>
    <source>
        <strain evidence="1">CGMCC 1.15880</strain>
    </source>
</reference>
<gene>
    <name evidence="1" type="ORF">GCM10011498_08360</name>
</gene>
<accession>A0A916QSQ5</accession>
<evidence type="ECO:0000313" key="2">
    <source>
        <dbReference type="Proteomes" id="UP000628017"/>
    </source>
</evidence>
<protein>
    <submittedName>
        <fullName evidence="1">Uncharacterized protein</fullName>
    </submittedName>
</protein>
<dbReference type="EMBL" id="BMKA01000001">
    <property type="protein sequence ID" value="GGA10573.1"/>
    <property type="molecule type" value="Genomic_DNA"/>
</dbReference>
<dbReference type="Pfam" id="PF22011">
    <property type="entry name" value="DUF6931"/>
    <property type="match status" value="1"/>
</dbReference>
<name>A0A916QSQ5_9RHOB</name>
<organism evidence="1 2">
    <name type="scientific">Neptunicoccus cionae</name>
    <dbReference type="NCBI Taxonomy" id="2035344"/>
    <lineage>
        <taxon>Bacteria</taxon>
        <taxon>Pseudomonadati</taxon>
        <taxon>Pseudomonadota</taxon>
        <taxon>Alphaproteobacteria</taxon>
        <taxon>Rhodobacterales</taxon>
        <taxon>Paracoccaceae</taxon>
        <taxon>Neptunicoccus</taxon>
    </lineage>
</organism>
<reference evidence="1" key="2">
    <citation type="submission" date="2020-09" db="EMBL/GenBank/DDBJ databases">
        <authorList>
            <person name="Sun Q."/>
            <person name="Zhou Y."/>
        </authorList>
    </citation>
    <scope>NUCLEOTIDE SEQUENCE</scope>
    <source>
        <strain evidence="1">CGMCC 1.15880</strain>
    </source>
</reference>
<dbReference type="InterPro" id="IPR053855">
    <property type="entry name" value="DUF6931"/>
</dbReference>
<keyword evidence="2" id="KW-1185">Reference proteome</keyword>
<evidence type="ECO:0000313" key="1">
    <source>
        <dbReference type="EMBL" id="GGA10573.1"/>
    </source>
</evidence>